<dbReference type="InterPro" id="IPR009057">
    <property type="entry name" value="Homeodomain-like_sf"/>
</dbReference>
<keyword evidence="3" id="KW-1185">Reference proteome</keyword>
<evidence type="ECO:0000313" key="3">
    <source>
        <dbReference type="Proteomes" id="UP000295215"/>
    </source>
</evidence>
<dbReference type="Pfam" id="PF01527">
    <property type="entry name" value="HTH_Tnp_1"/>
    <property type="match status" value="1"/>
</dbReference>
<dbReference type="AlphaFoldDB" id="A0A4R7EZM1"/>
<dbReference type="Proteomes" id="UP000295215">
    <property type="component" value="Unassembled WGS sequence"/>
</dbReference>
<dbReference type="EMBL" id="SOAG01000022">
    <property type="protein sequence ID" value="TDS55339.1"/>
    <property type="molecule type" value="Genomic_DNA"/>
</dbReference>
<dbReference type="GO" id="GO:0004803">
    <property type="term" value="F:transposase activity"/>
    <property type="evidence" value="ECO:0007669"/>
    <property type="project" value="InterPro"/>
</dbReference>
<dbReference type="OrthoDB" id="884299at2"/>
<dbReference type="GO" id="GO:0003677">
    <property type="term" value="F:DNA binding"/>
    <property type="evidence" value="ECO:0007669"/>
    <property type="project" value="InterPro"/>
</dbReference>
<evidence type="ECO:0000313" key="2">
    <source>
        <dbReference type="EMBL" id="TDS55339.1"/>
    </source>
</evidence>
<gene>
    <name evidence="2" type="ORF">C8P70_12263</name>
</gene>
<dbReference type="PROSITE" id="PS50960">
    <property type="entry name" value="HTH_PSQ"/>
    <property type="match status" value="1"/>
</dbReference>
<dbReference type="InterPro" id="IPR036388">
    <property type="entry name" value="WH-like_DNA-bd_sf"/>
</dbReference>
<dbReference type="InterPro" id="IPR007889">
    <property type="entry name" value="HTH_Psq"/>
</dbReference>
<dbReference type="GO" id="GO:0006313">
    <property type="term" value="P:DNA transposition"/>
    <property type="evidence" value="ECO:0007669"/>
    <property type="project" value="InterPro"/>
</dbReference>
<protein>
    <submittedName>
        <fullName evidence="2">Transposase</fullName>
    </submittedName>
</protein>
<dbReference type="SUPFAM" id="SSF46689">
    <property type="entry name" value="Homeodomain-like"/>
    <property type="match status" value="1"/>
</dbReference>
<evidence type="ECO:0000259" key="1">
    <source>
        <dbReference type="PROSITE" id="PS50960"/>
    </source>
</evidence>
<proteinExistence type="predicted"/>
<sequence length="52" mass="6306">MKRIRKNYNAAFKQQAVELIKEKMNKSELARELGIRTTSLYKWCKEAKKFRE</sequence>
<dbReference type="InterPro" id="IPR002514">
    <property type="entry name" value="Transposase_8"/>
</dbReference>
<feature type="domain" description="HTH psq-type" evidence="1">
    <location>
        <begin position="1"/>
        <end position="50"/>
    </location>
</feature>
<comment type="caution">
    <text evidence="2">The sequence shown here is derived from an EMBL/GenBank/DDBJ whole genome shotgun (WGS) entry which is preliminary data.</text>
</comment>
<organism evidence="2 3">
    <name type="scientific">Myroides indicus</name>
    <dbReference type="NCBI Taxonomy" id="1323422"/>
    <lineage>
        <taxon>Bacteria</taxon>
        <taxon>Pseudomonadati</taxon>
        <taxon>Bacteroidota</taxon>
        <taxon>Flavobacteriia</taxon>
        <taxon>Flavobacteriales</taxon>
        <taxon>Flavobacteriaceae</taxon>
        <taxon>Myroides</taxon>
    </lineage>
</organism>
<dbReference type="RefSeq" id="WP_133713187.1">
    <property type="nucleotide sequence ID" value="NZ_SOAG01000022.1"/>
</dbReference>
<reference evidence="2 3" key="1">
    <citation type="submission" date="2019-03" db="EMBL/GenBank/DDBJ databases">
        <title>Genomic Encyclopedia of Archaeal and Bacterial Type Strains, Phase II (KMG-II): from individual species to whole genera.</title>
        <authorList>
            <person name="Goeker M."/>
        </authorList>
    </citation>
    <scope>NUCLEOTIDE SEQUENCE [LARGE SCALE GENOMIC DNA]</scope>
    <source>
        <strain evidence="2 3">DSM 28213</strain>
    </source>
</reference>
<dbReference type="Gene3D" id="1.10.10.10">
    <property type="entry name" value="Winged helix-like DNA-binding domain superfamily/Winged helix DNA-binding domain"/>
    <property type="match status" value="1"/>
</dbReference>
<accession>A0A4R7EZM1</accession>
<name>A0A4R7EZM1_9FLAO</name>